<dbReference type="SUPFAM" id="SSF52402">
    <property type="entry name" value="Adenine nucleotide alpha hydrolases-like"/>
    <property type="match status" value="2"/>
</dbReference>
<dbReference type="InterPro" id="IPR006016">
    <property type="entry name" value="UspA"/>
</dbReference>
<proteinExistence type="inferred from homology"/>
<accession>A0A541BMX0</accession>
<comment type="caution">
    <text evidence="3">The sequence shown here is derived from an EMBL/GenBank/DDBJ whole genome shotgun (WGS) entry which is preliminary data.</text>
</comment>
<gene>
    <name evidence="3" type="ORF">FK531_09135</name>
</gene>
<dbReference type="OrthoDB" id="5242641at2"/>
<name>A0A541BMX0_9NOCA</name>
<dbReference type="PANTHER" id="PTHR46268:SF15">
    <property type="entry name" value="UNIVERSAL STRESS PROTEIN HP_0031"/>
    <property type="match status" value="1"/>
</dbReference>
<dbReference type="Proteomes" id="UP000316256">
    <property type="component" value="Unassembled WGS sequence"/>
</dbReference>
<dbReference type="AlphaFoldDB" id="A0A541BMX0"/>
<sequence length="294" mass="31116">MRLVVGYLATPSGADGLALAVLLARSLGAEIDICLVLPPEEPVGVRIPTESAYEDLLADQAVEWLIEARATVPDDVVARTHLRYHESFAQGLLDAARELDASLIVIGAAGDGLLGRHSIGSVTGELLHCAHLPMALAPRGMRHSAAKRIGQVTCALGTRPGAEVLLQEAVRVTELTQAPLRLVSLVPLDASTRRRSDTQAAARERSLAHAGAVLESAKSALPEGISVESQVADGTTVESAVSKLEWVDGDVMMVGSSRLARPRHLFLGSTAAKMLRVVPVPMIVVPKEEFSDND</sequence>
<dbReference type="PANTHER" id="PTHR46268">
    <property type="entry name" value="STRESS RESPONSE PROTEIN NHAX"/>
    <property type="match status" value="1"/>
</dbReference>
<dbReference type="Gene3D" id="3.40.50.12370">
    <property type="match status" value="1"/>
</dbReference>
<dbReference type="RefSeq" id="WP_142097958.1">
    <property type="nucleotide sequence ID" value="NZ_VIGH01000003.1"/>
</dbReference>
<feature type="domain" description="UspA" evidence="2">
    <location>
        <begin position="2"/>
        <end position="136"/>
    </location>
</feature>
<dbReference type="EMBL" id="VIGH01000003">
    <property type="protein sequence ID" value="TQF73624.1"/>
    <property type="molecule type" value="Genomic_DNA"/>
</dbReference>
<reference evidence="3 4" key="1">
    <citation type="submission" date="2019-06" db="EMBL/GenBank/DDBJ databases">
        <title>Rhodococcus spaelei sp. nov., isolated from a cave.</title>
        <authorList>
            <person name="Lee S.D."/>
        </authorList>
    </citation>
    <scope>NUCLEOTIDE SEQUENCE [LARGE SCALE GENOMIC DNA]</scope>
    <source>
        <strain evidence="3 4">C9-5</strain>
    </source>
</reference>
<evidence type="ECO:0000313" key="3">
    <source>
        <dbReference type="EMBL" id="TQF73624.1"/>
    </source>
</evidence>
<dbReference type="CDD" id="cd00293">
    <property type="entry name" value="USP-like"/>
    <property type="match status" value="2"/>
</dbReference>
<organism evidence="3 4">
    <name type="scientific">Rhodococcus spelaei</name>
    <dbReference type="NCBI Taxonomy" id="2546320"/>
    <lineage>
        <taxon>Bacteria</taxon>
        <taxon>Bacillati</taxon>
        <taxon>Actinomycetota</taxon>
        <taxon>Actinomycetes</taxon>
        <taxon>Mycobacteriales</taxon>
        <taxon>Nocardiaceae</taxon>
        <taxon>Rhodococcus</taxon>
    </lineage>
</organism>
<dbReference type="Pfam" id="PF00582">
    <property type="entry name" value="Usp"/>
    <property type="match status" value="2"/>
</dbReference>
<keyword evidence="4" id="KW-1185">Reference proteome</keyword>
<evidence type="ECO:0000259" key="2">
    <source>
        <dbReference type="Pfam" id="PF00582"/>
    </source>
</evidence>
<feature type="domain" description="UspA" evidence="2">
    <location>
        <begin position="153"/>
        <end position="286"/>
    </location>
</feature>
<evidence type="ECO:0000256" key="1">
    <source>
        <dbReference type="ARBA" id="ARBA00008791"/>
    </source>
</evidence>
<evidence type="ECO:0000313" key="4">
    <source>
        <dbReference type="Proteomes" id="UP000316256"/>
    </source>
</evidence>
<protein>
    <submittedName>
        <fullName evidence="3">Universal stress protein</fullName>
    </submittedName>
</protein>
<comment type="similarity">
    <text evidence="1">Belongs to the universal stress protein A family.</text>
</comment>